<dbReference type="EMBL" id="KN820345">
    <property type="protein sequence ID" value="KIJ06405.1"/>
    <property type="molecule type" value="Genomic_DNA"/>
</dbReference>
<evidence type="ECO:0000313" key="2">
    <source>
        <dbReference type="Proteomes" id="UP000053647"/>
    </source>
</evidence>
<dbReference type="OrthoDB" id="2789670at2759"/>
<sequence>MRFPYVSPSSASSRILFTWFKVQFVWSSLPGGRLERQPAVRREQLNELDRKPYGWAQSQLQS</sequence>
<dbReference type="Proteomes" id="UP000053647">
    <property type="component" value="Unassembled WGS sequence"/>
</dbReference>
<dbReference type="AlphaFoldDB" id="A0A0C9SV13"/>
<gene>
    <name evidence="1" type="ORF">PAXINDRAFT_20409</name>
</gene>
<dbReference type="HOGENOM" id="CLU_2904812_0_0_1"/>
<name>A0A0C9SV13_PAXIN</name>
<evidence type="ECO:0000313" key="1">
    <source>
        <dbReference type="EMBL" id="KIJ06405.1"/>
    </source>
</evidence>
<reference evidence="1 2" key="1">
    <citation type="submission" date="2014-06" db="EMBL/GenBank/DDBJ databases">
        <authorList>
            <consortium name="DOE Joint Genome Institute"/>
            <person name="Kuo A."/>
            <person name="Kohler A."/>
            <person name="Nagy L.G."/>
            <person name="Floudas D."/>
            <person name="Copeland A."/>
            <person name="Barry K.W."/>
            <person name="Cichocki N."/>
            <person name="Veneault-Fourrey C."/>
            <person name="LaButti K."/>
            <person name="Lindquist E.A."/>
            <person name="Lipzen A."/>
            <person name="Lundell T."/>
            <person name="Morin E."/>
            <person name="Murat C."/>
            <person name="Sun H."/>
            <person name="Tunlid A."/>
            <person name="Henrissat B."/>
            <person name="Grigoriev I.V."/>
            <person name="Hibbett D.S."/>
            <person name="Martin F."/>
            <person name="Nordberg H.P."/>
            <person name="Cantor M.N."/>
            <person name="Hua S.X."/>
        </authorList>
    </citation>
    <scope>NUCLEOTIDE SEQUENCE [LARGE SCALE GENOMIC DNA]</scope>
    <source>
        <strain evidence="1 2">ATCC 200175</strain>
    </source>
</reference>
<organism evidence="1 2">
    <name type="scientific">Paxillus involutus ATCC 200175</name>
    <dbReference type="NCBI Taxonomy" id="664439"/>
    <lineage>
        <taxon>Eukaryota</taxon>
        <taxon>Fungi</taxon>
        <taxon>Dikarya</taxon>
        <taxon>Basidiomycota</taxon>
        <taxon>Agaricomycotina</taxon>
        <taxon>Agaricomycetes</taxon>
        <taxon>Agaricomycetidae</taxon>
        <taxon>Boletales</taxon>
        <taxon>Paxilineae</taxon>
        <taxon>Paxillaceae</taxon>
        <taxon>Paxillus</taxon>
    </lineage>
</organism>
<protein>
    <submittedName>
        <fullName evidence="1">Uncharacterized protein</fullName>
    </submittedName>
</protein>
<accession>A0A0C9SV13</accession>
<proteinExistence type="predicted"/>
<reference evidence="2" key="2">
    <citation type="submission" date="2015-01" db="EMBL/GenBank/DDBJ databases">
        <title>Evolutionary Origins and Diversification of the Mycorrhizal Mutualists.</title>
        <authorList>
            <consortium name="DOE Joint Genome Institute"/>
            <consortium name="Mycorrhizal Genomics Consortium"/>
            <person name="Kohler A."/>
            <person name="Kuo A."/>
            <person name="Nagy L.G."/>
            <person name="Floudas D."/>
            <person name="Copeland A."/>
            <person name="Barry K.W."/>
            <person name="Cichocki N."/>
            <person name="Veneault-Fourrey C."/>
            <person name="LaButti K."/>
            <person name="Lindquist E.A."/>
            <person name="Lipzen A."/>
            <person name="Lundell T."/>
            <person name="Morin E."/>
            <person name="Murat C."/>
            <person name="Riley R."/>
            <person name="Ohm R."/>
            <person name="Sun H."/>
            <person name="Tunlid A."/>
            <person name="Henrissat B."/>
            <person name="Grigoriev I.V."/>
            <person name="Hibbett D.S."/>
            <person name="Martin F."/>
        </authorList>
    </citation>
    <scope>NUCLEOTIDE SEQUENCE [LARGE SCALE GENOMIC DNA]</scope>
    <source>
        <strain evidence="2">ATCC 200175</strain>
    </source>
</reference>
<keyword evidence="2" id="KW-1185">Reference proteome</keyword>